<proteinExistence type="predicted"/>
<gene>
    <name evidence="1" type="ORF">METZ01_LOCUS119397</name>
</gene>
<sequence>MGIELIDVTKHSEQEVISEINKIIWILIERYNEEVGDGWEEADKAYTNNRPLDEESGDEYTLANNVTVSYSDNEISENNDDSKWECVWGFTSDEGWTVDHTLITENGDDVSHKSDVWGDYEVAYWWVIGAYEQKWIPR</sequence>
<dbReference type="EMBL" id="UINC01015881">
    <property type="protein sequence ID" value="SVA66543.1"/>
    <property type="molecule type" value="Genomic_DNA"/>
</dbReference>
<dbReference type="AlphaFoldDB" id="A0A381XQN6"/>
<protein>
    <submittedName>
        <fullName evidence="1">Uncharacterized protein</fullName>
    </submittedName>
</protein>
<evidence type="ECO:0000313" key="1">
    <source>
        <dbReference type="EMBL" id="SVA66543.1"/>
    </source>
</evidence>
<accession>A0A381XQN6</accession>
<reference evidence="1" key="1">
    <citation type="submission" date="2018-05" db="EMBL/GenBank/DDBJ databases">
        <authorList>
            <person name="Lanie J.A."/>
            <person name="Ng W.-L."/>
            <person name="Kazmierczak K.M."/>
            <person name="Andrzejewski T.M."/>
            <person name="Davidsen T.M."/>
            <person name="Wayne K.J."/>
            <person name="Tettelin H."/>
            <person name="Glass J.I."/>
            <person name="Rusch D."/>
            <person name="Podicherti R."/>
            <person name="Tsui H.-C.T."/>
            <person name="Winkler M.E."/>
        </authorList>
    </citation>
    <scope>NUCLEOTIDE SEQUENCE</scope>
</reference>
<name>A0A381XQN6_9ZZZZ</name>
<organism evidence="1">
    <name type="scientific">marine metagenome</name>
    <dbReference type="NCBI Taxonomy" id="408172"/>
    <lineage>
        <taxon>unclassified sequences</taxon>
        <taxon>metagenomes</taxon>
        <taxon>ecological metagenomes</taxon>
    </lineage>
</organism>